<evidence type="ECO:0000313" key="3">
    <source>
        <dbReference type="Proteomes" id="UP000037904"/>
    </source>
</evidence>
<name>A0A0N0DAZ5_FUSLA</name>
<organism evidence="2 3">
    <name type="scientific">Fusarium langsethiae</name>
    <dbReference type="NCBI Taxonomy" id="179993"/>
    <lineage>
        <taxon>Eukaryota</taxon>
        <taxon>Fungi</taxon>
        <taxon>Dikarya</taxon>
        <taxon>Ascomycota</taxon>
        <taxon>Pezizomycotina</taxon>
        <taxon>Sordariomycetes</taxon>
        <taxon>Hypocreomycetidae</taxon>
        <taxon>Hypocreales</taxon>
        <taxon>Nectriaceae</taxon>
        <taxon>Fusarium</taxon>
    </lineage>
</organism>
<evidence type="ECO:0000256" key="1">
    <source>
        <dbReference type="SAM" id="MobiDB-lite"/>
    </source>
</evidence>
<keyword evidence="3" id="KW-1185">Reference proteome</keyword>
<comment type="caution">
    <text evidence="2">The sequence shown here is derived from an EMBL/GenBank/DDBJ whole genome shotgun (WGS) entry which is preliminary data.</text>
</comment>
<reference evidence="2 3" key="1">
    <citation type="submission" date="2015-04" db="EMBL/GenBank/DDBJ databases">
        <title>The draft genome sequence of Fusarium langsethiae, a T-2/HT-2 mycotoxin producer.</title>
        <authorList>
            <person name="Lysoe E."/>
            <person name="Divon H.H."/>
            <person name="Terzi V."/>
            <person name="Orru L."/>
            <person name="Lamontanara A."/>
            <person name="Kolseth A.-K."/>
            <person name="Frandsen R.J."/>
            <person name="Nielsen K."/>
            <person name="Thrane U."/>
        </authorList>
    </citation>
    <scope>NUCLEOTIDE SEQUENCE [LARGE SCALE GENOMIC DNA]</scope>
    <source>
        <strain evidence="2 3">Fl201059</strain>
    </source>
</reference>
<protein>
    <submittedName>
        <fullName evidence="2">Mule transposase protein</fullName>
    </submittedName>
</protein>
<dbReference type="OrthoDB" id="5147273at2759"/>
<dbReference type="EMBL" id="JXCE01000779">
    <property type="protein sequence ID" value="KPA36037.1"/>
    <property type="molecule type" value="Genomic_DNA"/>
</dbReference>
<proteinExistence type="predicted"/>
<dbReference type="AlphaFoldDB" id="A0A0N0DAZ5"/>
<sequence length="167" mass="19242">MRLQENRKPVTRSDGSFPGTPPRKRRRQASPAWAQAPFDPEPYYGVNDDALYNLFATWPESYFTSLPRPHGSRGIDEPWWNLRQSQIFLDDSFWGGGARRLFTAAIPGPDELERRRLRRLSRVDEVDTNTRIAACFQTALNFARELAETDSLLFRELARCRGGPSLR</sequence>
<feature type="region of interest" description="Disordered" evidence="1">
    <location>
        <begin position="1"/>
        <end position="38"/>
    </location>
</feature>
<evidence type="ECO:0000313" key="2">
    <source>
        <dbReference type="EMBL" id="KPA36037.1"/>
    </source>
</evidence>
<gene>
    <name evidence="2" type="ORF">FLAG1_11219</name>
</gene>
<dbReference type="Proteomes" id="UP000037904">
    <property type="component" value="Unassembled WGS sequence"/>
</dbReference>
<accession>A0A0N0DAZ5</accession>